<dbReference type="KEGG" id="tpx:Turpa_0386"/>
<evidence type="ECO:0000256" key="1">
    <source>
        <dbReference type="SAM" id="Phobius"/>
    </source>
</evidence>
<dbReference type="HOGENOM" id="CLU_072360_0_0_12"/>
<dbReference type="OrthoDB" id="8938484at2"/>
<dbReference type="GO" id="GO:0006629">
    <property type="term" value="P:lipid metabolic process"/>
    <property type="evidence" value="ECO:0007669"/>
    <property type="project" value="InterPro"/>
</dbReference>
<dbReference type="RefSeq" id="WP_014801562.1">
    <property type="nucleotide sequence ID" value="NC_018020.1"/>
</dbReference>
<dbReference type="InterPro" id="IPR005804">
    <property type="entry name" value="FA_desaturase_dom"/>
</dbReference>
<keyword evidence="1" id="KW-0472">Membrane</keyword>
<gene>
    <name evidence="3" type="ordered locus">Turpa_0386</name>
</gene>
<feature type="transmembrane region" description="Helical" evidence="1">
    <location>
        <begin position="113"/>
        <end position="132"/>
    </location>
</feature>
<feature type="transmembrane region" description="Helical" evidence="1">
    <location>
        <begin position="75"/>
        <end position="93"/>
    </location>
</feature>
<sequence length="313" mass="37440">MLRYAADWRTLFFVAIYCTLVYVGFAFWEQMEIWQVVLLFIAMCNFSFFSAVMVHNTIHCPIFQQRWMNKVFQHFLSFCYGHAVSAFVPGHNFSHHKYTQREKDVMRTTKMRWRWNLLNQLFFFHTMLPDIMRDENRFVSAMRKERPAWFWQYWTEMIIFIATQAVLAYLNWKAFLLLVLIPHHYGVWGIVGVNFWQHDGCDPDHQYNHSRTFTGKLLNWFAFNNGYHGMHHDQPTLHWSLLPEYHNRLIHPHIHPALEQKSLVVYLWKTLIYPAKRLTYDGKPVVLPPKVKDGDWVAELRVNANALDLGAEA</sequence>
<dbReference type="EMBL" id="CP002959">
    <property type="protein sequence ID" value="AFM11042.1"/>
    <property type="molecule type" value="Genomic_DNA"/>
</dbReference>
<proteinExistence type="predicted"/>
<dbReference type="Proteomes" id="UP000006048">
    <property type="component" value="Chromosome"/>
</dbReference>
<feature type="transmembrane region" description="Helical" evidence="1">
    <location>
        <begin position="12"/>
        <end position="28"/>
    </location>
</feature>
<feature type="transmembrane region" description="Helical" evidence="1">
    <location>
        <begin position="34"/>
        <end position="54"/>
    </location>
</feature>
<dbReference type="STRING" id="869212.Turpa_0386"/>
<accession>I4B185</accession>
<evidence type="ECO:0000259" key="2">
    <source>
        <dbReference type="Pfam" id="PF00487"/>
    </source>
</evidence>
<feature type="domain" description="Fatty acid desaturase" evidence="2">
    <location>
        <begin position="34"/>
        <end position="249"/>
    </location>
</feature>
<reference evidence="3 4" key="1">
    <citation type="submission" date="2012-06" db="EMBL/GenBank/DDBJ databases">
        <title>The complete chromosome of genome of Turneriella parva DSM 21527.</title>
        <authorList>
            <consortium name="US DOE Joint Genome Institute (JGI-PGF)"/>
            <person name="Lucas S."/>
            <person name="Han J."/>
            <person name="Lapidus A."/>
            <person name="Bruce D."/>
            <person name="Goodwin L."/>
            <person name="Pitluck S."/>
            <person name="Peters L."/>
            <person name="Kyrpides N."/>
            <person name="Mavromatis K."/>
            <person name="Ivanova N."/>
            <person name="Mikhailova N."/>
            <person name="Chertkov O."/>
            <person name="Detter J.C."/>
            <person name="Tapia R."/>
            <person name="Han C."/>
            <person name="Land M."/>
            <person name="Hauser L."/>
            <person name="Markowitz V."/>
            <person name="Cheng J.-F."/>
            <person name="Hugenholtz P."/>
            <person name="Woyke T."/>
            <person name="Wu D."/>
            <person name="Gronow S."/>
            <person name="Wellnitz S."/>
            <person name="Brambilla E."/>
            <person name="Klenk H.-P."/>
            <person name="Eisen J.A."/>
        </authorList>
    </citation>
    <scope>NUCLEOTIDE SEQUENCE [LARGE SCALE GENOMIC DNA]</scope>
    <source>
        <strain evidence="4">ATCC BAA-1111 / DSM 21527 / NCTC 11395 / H</strain>
    </source>
</reference>
<name>I4B185_TURPD</name>
<organism evidence="3 4">
    <name type="scientific">Turneriella parva (strain ATCC BAA-1111 / DSM 21527 / NCTC 11395 / H)</name>
    <name type="common">Leptospira parva</name>
    <dbReference type="NCBI Taxonomy" id="869212"/>
    <lineage>
        <taxon>Bacteria</taxon>
        <taxon>Pseudomonadati</taxon>
        <taxon>Spirochaetota</taxon>
        <taxon>Spirochaetia</taxon>
        <taxon>Leptospirales</taxon>
        <taxon>Leptospiraceae</taxon>
        <taxon>Turneriella</taxon>
    </lineage>
</organism>
<feature type="transmembrane region" description="Helical" evidence="1">
    <location>
        <begin position="153"/>
        <end position="172"/>
    </location>
</feature>
<dbReference type="Pfam" id="PF00487">
    <property type="entry name" value="FA_desaturase"/>
    <property type="match status" value="1"/>
</dbReference>
<protein>
    <submittedName>
        <fullName evidence="3">Fatty acid desaturase</fullName>
    </submittedName>
</protein>
<keyword evidence="1" id="KW-0812">Transmembrane</keyword>
<keyword evidence="4" id="KW-1185">Reference proteome</keyword>
<evidence type="ECO:0000313" key="4">
    <source>
        <dbReference type="Proteomes" id="UP000006048"/>
    </source>
</evidence>
<evidence type="ECO:0000313" key="3">
    <source>
        <dbReference type="EMBL" id="AFM11042.1"/>
    </source>
</evidence>
<dbReference type="AlphaFoldDB" id="I4B185"/>
<keyword evidence="1" id="KW-1133">Transmembrane helix</keyword>